<keyword evidence="1" id="KW-1133">Transmembrane helix</keyword>
<keyword evidence="1" id="KW-0812">Transmembrane</keyword>
<dbReference type="EMBL" id="FQXS01000001">
    <property type="protein sequence ID" value="SHH37406.1"/>
    <property type="molecule type" value="Genomic_DNA"/>
</dbReference>
<dbReference type="AlphaFoldDB" id="A0A1M5SFW0"/>
<keyword evidence="1" id="KW-0472">Membrane</keyword>
<feature type="transmembrane region" description="Helical" evidence="1">
    <location>
        <begin position="12"/>
        <end position="33"/>
    </location>
</feature>
<dbReference type="RefSeq" id="WP_153307070.1">
    <property type="nucleotide sequence ID" value="NZ_FQXS01000001.1"/>
</dbReference>
<organism evidence="2 3">
    <name type="scientific">Desulfofustis glycolicus DSM 9705</name>
    <dbReference type="NCBI Taxonomy" id="1121409"/>
    <lineage>
        <taxon>Bacteria</taxon>
        <taxon>Pseudomonadati</taxon>
        <taxon>Thermodesulfobacteriota</taxon>
        <taxon>Desulfobulbia</taxon>
        <taxon>Desulfobulbales</taxon>
        <taxon>Desulfocapsaceae</taxon>
        <taxon>Desulfofustis</taxon>
    </lineage>
</organism>
<evidence type="ECO:0000313" key="2">
    <source>
        <dbReference type="EMBL" id="SHH37406.1"/>
    </source>
</evidence>
<keyword evidence="3" id="KW-1185">Reference proteome</keyword>
<name>A0A1M5SFW0_9BACT</name>
<protein>
    <submittedName>
        <fullName evidence="2">Uncharacterized protein</fullName>
    </submittedName>
</protein>
<reference evidence="2 3" key="1">
    <citation type="submission" date="2016-11" db="EMBL/GenBank/DDBJ databases">
        <authorList>
            <person name="Jaros S."/>
            <person name="Januszkiewicz K."/>
            <person name="Wedrychowicz H."/>
        </authorList>
    </citation>
    <scope>NUCLEOTIDE SEQUENCE [LARGE SCALE GENOMIC DNA]</scope>
    <source>
        <strain evidence="2 3">DSM 9705</strain>
    </source>
</reference>
<evidence type="ECO:0000313" key="3">
    <source>
        <dbReference type="Proteomes" id="UP000184139"/>
    </source>
</evidence>
<proteinExistence type="predicted"/>
<evidence type="ECO:0000256" key="1">
    <source>
        <dbReference type="SAM" id="Phobius"/>
    </source>
</evidence>
<dbReference type="OrthoDB" id="9918617at2"/>
<dbReference type="STRING" id="1121409.SAMN02745124_00329"/>
<dbReference type="Proteomes" id="UP000184139">
    <property type="component" value="Unassembled WGS sequence"/>
</dbReference>
<sequence>MQDLFDAVDITGLSTNVSTLMLGFIGVGLFFVARRYIGRTAKMPV</sequence>
<gene>
    <name evidence="2" type="ORF">SAMN02745124_00329</name>
</gene>
<accession>A0A1M5SFW0</accession>